<dbReference type="STRING" id="310782.SAMN05216499_107130"/>
<dbReference type="RefSeq" id="WP_073497790.1">
    <property type="nucleotide sequence ID" value="NZ_FRBI01000007.1"/>
</dbReference>
<dbReference type="OrthoDB" id="5125103at2"/>
<feature type="compositionally biased region" description="Acidic residues" evidence="1">
    <location>
        <begin position="65"/>
        <end position="75"/>
    </location>
</feature>
<evidence type="ECO:0000313" key="3">
    <source>
        <dbReference type="Proteomes" id="UP000184111"/>
    </source>
</evidence>
<proteinExistence type="predicted"/>
<evidence type="ECO:0008006" key="4">
    <source>
        <dbReference type="Google" id="ProtNLM"/>
    </source>
</evidence>
<name>A0A1M7EYD7_9ACTN</name>
<evidence type="ECO:0000256" key="1">
    <source>
        <dbReference type="SAM" id="MobiDB-lite"/>
    </source>
</evidence>
<protein>
    <recommendedName>
        <fullName evidence="4">Antitoxin</fullName>
    </recommendedName>
</protein>
<dbReference type="EMBL" id="FRBI01000007">
    <property type="protein sequence ID" value="SHL96696.1"/>
    <property type="molecule type" value="Genomic_DNA"/>
</dbReference>
<organism evidence="2 3">
    <name type="scientific">Actinacidiphila paucisporea</name>
    <dbReference type="NCBI Taxonomy" id="310782"/>
    <lineage>
        <taxon>Bacteria</taxon>
        <taxon>Bacillati</taxon>
        <taxon>Actinomycetota</taxon>
        <taxon>Actinomycetes</taxon>
        <taxon>Kitasatosporales</taxon>
        <taxon>Streptomycetaceae</taxon>
        <taxon>Actinacidiphila</taxon>
    </lineage>
</organism>
<gene>
    <name evidence="2" type="ORF">SAMN05216499_107130</name>
</gene>
<feature type="region of interest" description="Disordered" evidence="1">
    <location>
        <begin position="1"/>
        <end position="75"/>
    </location>
</feature>
<reference evidence="2 3" key="1">
    <citation type="submission" date="2016-11" db="EMBL/GenBank/DDBJ databases">
        <authorList>
            <person name="Jaros S."/>
            <person name="Januszkiewicz K."/>
            <person name="Wedrychowicz H."/>
        </authorList>
    </citation>
    <scope>NUCLEOTIDE SEQUENCE [LARGE SCALE GENOMIC DNA]</scope>
    <source>
        <strain evidence="2 3">CGMCC 4.2025</strain>
    </source>
</reference>
<sequence length="75" mass="8355">MGGMDDIRNKASEYADKAKTARRQGSEQADEGMQRAGQEAPERSGGRVDEPAQRGQERARRMGEDSNDEPQDDWS</sequence>
<feature type="compositionally biased region" description="Basic and acidic residues" evidence="1">
    <location>
        <begin position="40"/>
        <end position="64"/>
    </location>
</feature>
<evidence type="ECO:0000313" key="2">
    <source>
        <dbReference type="EMBL" id="SHL96696.1"/>
    </source>
</evidence>
<feature type="compositionally biased region" description="Basic and acidic residues" evidence="1">
    <location>
        <begin position="1"/>
        <end position="19"/>
    </location>
</feature>
<dbReference type="AlphaFoldDB" id="A0A1M7EYD7"/>
<accession>A0A1M7EYD7</accession>
<keyword evidence="3" id="KW-1185">Reference proteome</keyword>
<dbReference type="Proteomes" id="UP000184111">
    <property type="component" value="Unassembled WGS sequence"/>
</dbReference>